<feature type="transmembrane region" description="Helical" evidence="15">
    <location>
        <begin position="46"/>
        <end position="66"/>
    </location>
</feature>
<comment type="caution">
    <text evidence="16">The sequence shown here is derived from an EMBL/GenBank/DDBJ whole genome shotgun (WGS) entry which is preliminary data.</text>
</comment>
<feature type="non-terminal residue" evidence="16">
    <location>
        <position position="1"/>
    </location>
</feature>
<dbReference type="GO" id="GO:0005789">
    <property type="term" value="C:endoplasmic reticulum membrane"/>
    <property type="evidence" value="ECO:0007669"/>
    <property type="project" value="UniProtKB-SubCell"/>
</dbReference>
<evidence type="ECO:0000256" key="10">
    <source>
        <dbReference type="ARBA" id="ARBA00023004"/>
    </source>
</evidence>
<comment type="similarity">
    <text evidence="4 14">Belongs to the cytochrome P450 family.</text>
</comment>
<dbReference type="Proteomes" id="UP001152888">
    <property type="component" value="Unassembled WGS sequence"/>
</dbReference>
<evidence type="ECO:0000256" key="8">
    <source>
        <dbReference type="ARBA" id="ARBA00022848"/>
    </source>
</evidence>
<dbReference type="InterPro" id="IPR017972">
    <property type="entry name" value="Cyt_P450_CS"/>
</dbReference>
<dbReference type="InterPro" id="IPR036396">
    <property type="entry name" value="Cyt_P450_sf"/>
</dbReference>
<feature type="transmembrane region" description="Helical" evidence="15">
    <location>
        <begin position="337"/>
        <end position="361"/>
    </location>
</feature>
<keyword evidence="15" id="KW-1133">Transmembrane helix</keyword>
<dbReference type="InterPro" id="IPR050476">
    <property type="entry name" value="Insect_CytP450_Detox"/>
</dbReference>
<dbReference type="PROSITE" id="PS00086">
    <property type="entry name" value="CYTOCHROME_P450"/>
    <property type="match status" value="1"/>
</dbReference>
<keyword evidence="5 13" id="KW-0349">Heme</keyword>
<keyword evidence="11 14" id="KW-0503">Monooxygenase</keyword>
<dbReference type="GO" id="GO:0004497">
    <property type="term" value="F:monooxygenase activity"/>
    <property type="evidence" value="ECO:0007669"/>
    <property type="project" value="UniProtKB-KW"/>
</dbReference>
<feature type="transmembrane region" description="Helical" evidence="15">
    <location>
        <begin position="9"/>
        <end position="26"/>
    </location>
</feature>
<evidence type="ECO:0000256" key="13">
    <source>
        <dbReference type="PIRSR" id="PIRSR602401-1"/>
    </source>
</evidence>
<evidence type="ECO:0000256" key="15">
    <source>
        <dbReference type="SAM" id="Phobius"/>
    </source>
</evidence>
<dbReference type="PANTHER" id="PTHR24292:SF45">
    <property type="entry name" value="CYTOCHROME P450 6G1-RELATED"/>
    <property type="match status" value="1"/>
</dbReference>
<dbReference type="GO" id="GO:0016705">
    <property type="term" value="F:oxidoreductase activity, acting on paired donors, with incorporation or reduction of molecular oxygen"/>
    <property type="evidence" value="ECO:0007669"/>
    <property type="project" value="InterPro"/>
</dbReference>
<organism evidence="16 17">
    <name type="scientific">Acanthoscelides obtectus</name>
    <name type="common">Bean weevil</name>
    <name type="synonym">Bruchus obtectus</name>
    <dbReference type="NCBI Taxonomy" id="200917"/>
    <lineage>
        <taxon>Eukaryota</taxon>
        <taxon>Metazoa</taxon>
        <taxon>Ecdysozoa</taxon>
        <taxon>Arthropoda</taxon>
        <taxon>Hexapoda</taxon>
        <taxon>Insecta</taxon>
        <taxon>Pterygota</taxon>
        <taxon>Neoptera</taxon>
        <taxon>Endopterygota</taxon>
        <taxon>Coleoptera</taxon>
        <taxon>Polyphaga</taxon>
        <taxon>Cucujiformia</taxon>
        <taxon>Chrysomeloidea</taxon>
        <taxon>Chrysomelidae</taxon>
        <taxon>Bruchinae</taxon>
        <taxon>Bruchini</taxon>
        <taxon>Acanthoscelides</taxon>
    </lineage>
</organism>
<comment type="cofactor">
    <cofactor evidence="1 13">
        <name>heme</name>
        <dbReference type="ChEBI" id="CHEBI:30413"/>
    </cofactor>
</comment>
<keyword evidence="17" id="KW-1185">Reference proteome</keyword>
<proteinExistence type="inferred from homology"/>
<evidence type="ECO:0000313" key="16">
    <source>
        <dbReference type="EMBL" id="CAH2004436.1"/>
    </source>
</evidence>
<keyword evidence="8" id="KW-0492">Microsome</keyword>
<evidence type="ECO:0000256" key="6">
    <source>
        <dbReference type="ARBA" id="ARBA00022723"/>
    </source>
</evidence>
<dbReference type="SUPFAM" id="SSF48264">
    <property type="entry name" value="Cytochrome P450"/>
    <property type="match status" value="1"/>
</dbReference>
<sequence length="546" mass="63461">LIIKDCDNLLQYVLYIGLFTILHHSAQQFGDERLTSDAYSRSSMDVTYGSTLVNVVLVLLVLILIYKYHTSKFSYWSIRGVYSPKTVPVFGNIVDLLLYRTSIGVWLKNYYDSTDGPYFGLFAFGQPYFIVRCPKLIKQILIKDFGYFADRHIAAPGHDELISNLLLFQKNPDWRGYRSKISPIFTSGRLRTMFQEMKKSGEALVEYIGQNVEETDAKDLLTRYSGDILGKCVFCIDTHSFEDQEFSARLTMRSAFAPTWRNALVQLPYFICQNLVNLLHLNFFYSAPIELGRDMFTNVLMTRQSDRIKSHDMIHLINELKRNKEFCKHYKFDGDRVLALCMMFFIAGFETISSTIAFTLWELCMNPEIQSKLRHEILMHLKDNSEIDYQKMMEMEYLNMCVFETLRKYPVLPFLDRVCARDYKVPGSDLVIERGTPVYIPMYALHFDEKYFPQPEKYMPERFKNGKSCNRDNDGLVYIPFGDGPRLCAGERFGLIGSKVGLIHILLNYEVQKTDNSPQVMEFSPKSFLLHSKVGLPMRFKKLNTN</sequence>
<evidence type="ECO:0000256" key="14">
    <source>
        <dbReference type="RuleBase" id="RU000461"/>
    </source>
</evidence>
<dbReference type="Pfam" id="PF00067">
    <property type="entry name" value="p450"/>
    <property type="match status" value="1"/>
</dbReference>
<evidence type="ECO:0000256" key="9">
    <source>
        <dbReference type="ARBA" id="ARBA00023002"/>
    </source>
</evidence>
<keyword evidence="6 13" id="KW-0479">Metal-binding</keyword>
<protein>
    <recommendedName>
        <fullName evidence="18">Cytochrome P450</fullName>
    </recommendedName>
</protein>
<dbReference type="CDD" id="cd11056">
    <property type="entry name" value="CYP6-like"/>
    <property type="match status" value="1"/>
</dbReference>
<dbReference type="Gene3D" id="1.10.630.10">
    <property type="entry name" value="Cytochrome P450"/>
    <property type="match status" value="1"/>
</dbReference>
<dbReference type="EMBL" id="CAKOFQ010007590">
    <property type="protein sequence ID" value="CAH2004436.1"/>
    <property type="molecule type" value="Genomic_DNA"/>
</dbReference>
<gene>
    <name evidence="16" type="ORF">ACAOBT_LOCUS28001</name>
</gene>
<dbReference type="PANTHER" id="PTHR24292">
    <property type="entry name" value="CYTOCHROME P450"/>
    <property type="match status" value="1"/>
</dbReference>
<evidence type="ECO:0000256" key="5">
    <source>
        <dbReference type="ARBA" id="ARBA00022617"/>
    </source>
</evidence>
<evidence type="ECO:0000256" key="12">
    <source>
        <dbReference type="ARBA" id="ARBA00023136"/>
    </source>
</evidence>
<keyword evidence="7" id="KW-0256">Endoplasmic reticulum</keyword>
<evidence type="ECO:0000256" key="11">
    <source>
        <dbReference type="ARBA" id="ARBA00023033"/>
    </source>
</evidence>
<reference evidence="16" key="1">
    <citation type="submission" date="2022-03" db="EMBL/GenBank/DDBJ databases">
        <authorList>
            <person name="Sayadi A."/>
        </authorList>
    </citation>
    <scope>NUCLEOTIDE SEQUENCE</scope>
</reference>
<dbReference type="AlphaFoldDB" id="A0A9P0M3Z4"/>
<evidence type="ECO:0000313" key="17">
    <source>
        <dbReference type="Proteomes" id="UP001152888"/>
    </source>
</evidence>
<evidence type="ECO:0008006" key="18">
    <source>
        <dbReference type="Google" id="ProtNLM"/>
    </source>
</evidence>
<dbReference type="GO" id="GO:0005506">
    <property type="term" value="F:iron ion binding"/>
    <property type="evidence" value="ECO:0007669"/>
    <property type="project" value="InterPro"/>
</dbReference>
<evidence type="ECO:0000256" key="4">
    <source>
        <dbReference type="ARBA" id="ARBA00010617"/>
    </source>
</evidence>
<evidence type="ECO:0000256" key="7">
    <source>
        <dbReference type="ARBA" id="ARBA00022824"/>
    </source>
</evidence>
<dbReference type="OrthoDB" id="2789670at2759"/>
<dbReference type="PRINTS" id="PR00463">
    <property type="entry name" value="EP450I"/>
</dbReference>
<evidence type="ECO:0000256" key="2">
    <source>
        <dbReference type="ARBA" id="ARBA00004174"/>
    </source>
</evidence>
<keyword evidence="15" id="KW-0812">Transmembrane</keyword>
<evidence type="ECO:0000256" key="3">
    <source>
        <dbReference type="ARBA" id="ARBA00004406"/>
    </source>
</evidence>
<dbReference type="FunFam" id="1.10.630.10:FF:000042">
    <property type="entry name" value="Cytochrome P450"/>
    <property type="match status" value="1"/>
</dbReference>
<keyword evidence="10 13" id="KW-0408">Iron</keyword>
<keyword evidence="9 14" id="KW-0560">Oxidoreductase</keyword>
<dbReference type="InterPro" id="IPR001128">
    <property type="entry name" value="Cyt_P450"/>
</dbReference>
<name>A0A9P0M3Z4_ACAOB</name>
<accession>A0A9P0M3Z4</accession>
<feature type="binding site" description="axial binding residue" evidence="13">
    <location>
        <position position="488"/>
    </location>
    <ligand>
        <name>heme</name>
        <dbReference type="ChEBI" id="CHEBI:30413"/>
    </ligand>
    <ligandPart>
        <name>Fe</name>
        <dbReference type="ChEBI" id="CHEBI:18248"/>
    </ligandPart>
</feature>
<dbReference type="PRINTS" id="PR00385">
    <property type="entry name" value="P450"/>
</dbReference>
<dbReference type="InterPro" id="IPR002401">
    <property type="entry name" value="Cyt_P450_E_grp-I"/>
</dbReference>
<dbReference type="GO" id="GO:0020037">
    <property type="term" value="F:heme binding"/>
    <property type="evidence" value="ECO:0007669"/>
    <property type="project" value="InterPro"/>
</dbReference>
<keyword evidence="12 15" id="KW-0472">Membrane</keyword>
<evidence type="ECO:0000256" key="1">
    <source>
        <dbReference type="ARBA" id="ARBA00001971"/>
    </source>
</evidence>
<comment type="subcellular location">
    <subcellularLocation>
        <location evidence="3">Endoplasmic reticulum membrane</location>
        <topology evidence="3">Peripheral membrane protein</topology>
    </subcellularLocation>
    <subcellularLocation>
        <location evidence="2">Microsome membrane</location>
        <topology evidence="2">Peripheral membrane protein</topology>
    </subcellularLocation>
</comment>